<dbReference type="RefSeq" id="WP_186883590.1">
    <property type="nucleotide sequence ID" value="NZ_JACOFT010000002.1"/>
</dbReference>
<gene>
    <name evidence="2" type="ORF">H8K26_07340</name>
</gene>
<reference evidence="2 3" key="1">
    <citation type="submission" date="2020-08" db="EMBL/GenBank/DDBJ databases">
        <title>Novel species isolated from subtropical streams in China.</title>
        <authorList>
            <person name="Lu H."/>
        </authorList>
    </citation>
    <scope>NUCLEOTIDE SEQUENCE [LARGE SCALE GENOMIC DNA]</scope>
    <source>
        <strain evidence="2 3">CCTCC AB 2015119</strain>
    </source>
</reference>
<proteinExistence type="predicted"/>
<evidence type="ECO:0000313" key="3">
    <source>
        <dbReference type="Proteomes" id="UP000637632"/>
    </source>
</evidence>
<organism evidence="2 3">
    <name type="scientific">Undibacterium aquatile</name>
    <dbReference type="NCBI Taxonomy" id="1537398"/>
    <lineage>
        <taxon>Bacteria</taxon>
        <taxon>Pseudomonadati</taxon>
        <taxon>Pseudomonadota</taxon>
        <taxon>Betaproteobacteria</taxon>
        <taxon>Burkholderiales</taxon>
        <taxon>Oxalobacteraceae</taxon>
        <taxon>Undibacterium</taxon>
    </lineage>
</organism>
<evidence type="ECO:0000313" key="2">
    <source>
        <dbReference type="EMBL" id="MBC3811252.1"/>
    </source>
</evidence>
<feature type="signal peptide" evidence="1">
    <location>
        <begin position="1"/>
        <end position="18"/>
    </location>
</feature>
<comment type="caution">
    <text evidence="2">The sequence shown here is derived from an EMBL/GenBank/DDBJ whole genome shotgun (WGS) entry which is preliminary data.</text>
</comment>
<name>A0ABR6XEB3_9BURK</name>
<sequence>MKSLTTSQLSIFSIAGFAAAIALTTAFQQTAISDPLIPVVTITAQRMTEQQKIAFDLAQSASTVHTVEITGKRLTAEEKLAFDRQDQSIQQARTKLHKKPALLV</sequence>
<accession>A0ABR6XEB3</accession>
<dbReference type="EMBL" id="JACOFT010000002">
    <property type="protein sequence ID" value="MBC3811252.1"/>
    <property type="molecule type" value="Genomic_DNA"/>
</dbReference>
<keyword evidence="3" id="KW-1185">Reference proteome</keyword>
<keyword evidence="1" id="KW-0732">Signal</keyword>
<feature type="chain" id="PRO_5046383273" evidence="1">
    <location>
        <begin position="19"/>
        <end position="104"/>
    </location>
</feature>
<evidence type="ECO:0000256" key="1">
    <source>
        <dbReference type="SAM" id="SignalP"/>
    </source>
</evidence>
<protein>
    <submittedName>
        <fullName evidence="2">Uncharacterized protein</fullName>
    </submittedName>
</protein>
<dbReference type="Proteomes" id="UP000637632">
    <property type="component" value="Unassembled WGS sequence"/>
</dbReference>